<dbReference type="OrthoDB" id="9808993at2"/>
<protein>
    <recommendedName>
        <fullName evidence="3">Metal-dependent phosphohydrolase</fullName>
    </recommendedName>
</protein>
<dbReference type="PANTHER" id="PTHR21174">
    <property type="match status" value="1"/>
</dbReference>
<evidence type="ECO:0000313" key="1">
    <source>
        <dbReference type="EMBL" id="MQY25831.1"/>
    </source>
</evidence>
<dbReference type="PIRSF" id="PIRSF035170">
    <property type="entry name" value="HD_phosphohydro"/>
    <property type="match status" value="1"/>
</dbReference>
<proteinExistence type="predicted"/>
<organism evidence="1 2">
    <name type="scientific">Nocardia aurantia</name>
    <dbReference type="NCBI Taxonomy" id="2585199"/>
    <lineage>
        <taxon>Bacteria</taxon>
        <taxon>Bacillati</taxon>
        <taxon>Actinomycetota</taxon>
        <taxon>Actinomycetes</taxon>
        <taxon>Mycobacteriales</taxon>
        <taxon>Nocardiaceae</taxon>
        <taxon>Nocardia</taxon>
    </lineage>
</organism>
<dbReference type="AlphaFoldDB" id="A0A7K0DJS5"/>
<evidence type="ECO:0000313" key="2">
    <source>
        <dbReference type="Proteomes" id="UP000431401"/>
    </source>
</evidence>
<dbReference type="EMBL" id="WEGI01000003">
    <property type="protein sequence ID" value="MQY25831.1"/>
    <property type="molecule type" value="Genomic_DNA"/>
</dbReference>
<reference evidence="1 2" key="1">
    <citation type="submission" date="2019-10" db="EMBL/GenBank/DDBJ databases">
        <title>Nocardia macrotermitis sp. nov. and Nocardia aurantia sp. nov., isolated from the gut of fungus growing-termite Macrotermes natalensis.</title>
        <authorList>
            <person name="Benndorf R."/>
            <person name="Schwitalla J."/>
            <person name="Martin K."/>
            <person name="De Beer W."/>
            <person name="Kaster A.-K."/>
            <person name="Vollmers J."/>
            <person name="Poulsen M."/>
            <person name="Beemelmanns C."/>
        </authorList>
    </citation>
    <scope>NUCLEOTIDE SEQUENCE [LARGE SCALE GENOMIC DNA]</scope>
    <source>
        <strain evidence="1 2">RB56</strain>
    </source>
</reference>
<dbReference type="SUPFAM" id="SSF109604">
    <property type="entry name" value="HD-domain/PDEase-like"/>
    <property type="match status" value="1"/>
</dbReference>
<dbReference type="Proteomes" id="UP000431401">
    <property type="component" value="Unassembled WGS sequence"/>
</dbReference>
<sequence>MTELDAELLGRWELLAGQRARAVGTAVIRCYREPHRRYHTVRHLRAVLRVVDELSSAAVDLEAIRYAAFYHDAVYAVRRGDNEERSARLAGAALSSLGVRPETVGEVIRLIGLTVAHTPAEADSDGAVLCDADLAVLGAGERDYAAYARAVRAEYRHVPPELYRMGRTAVLRRFIDRPVLFRTAVGRERFESRARDNLAQELRALRVSPVA</sequence>
<keyword evidence="2" id="KW-1185">Reference proteome</keyword>
<dbReference type="PANTHER" id="PTHR21174:SF0">
    <property type="entry name" value="HD PHOSPHOHYDROLASE FAMILY PROTEIN-RELATED"/>
    <property type="match status" value="1"/>
</dbReference>
<gene>
    <name evidence="1" type="ORF">NRB56_13900</name>
</gene>
<name>A0A7K0DJS5_9NOCA</name>
<dbReference type="InterPro" id="IPR009218">
    <property type="entry name" value="HD_phosphohydro"/>
</dbReference>
<comment type="caution">
    <text evidence="1">The sequence shown here is derived from an EMBL/GenBank/DDBJ whole genome shotgun (WGS) entry which is preliminary data.</text>
</comment>
<dbReference type="Gene3D" id="1.10.3210.10">
    <property type="entry name" value="Hypothetical protein af1432"/>
    <property type="match status" value="1"/>
</dbReference>
<evidence type="ECO:0008006" key="3">
    <source>
        <dbReference type="Google" id="ProtNLM"/>
    </source>
</evidence>
<accession>A0A7K0DJS5</accession>
<dbReference type="RefSeq" id="WP_153339714.1">
    <property type="nucleotide sequence ID" value="NZ_WEGI01000003.1"/>
</dbReference>